<organism evidence="3 4">
    <name type="scientific">Paenibacillus taihuensis</name>
    <dbReference type="NCBI Taxonomy" id="1156355"/>
    <lineage>
        <taxon>Bacteria</taxon>
        <taxon>Bacillati</taxon>
        <taxon>Bacillota</taxon>
        <taxon>Bacilli</taxon>
        <taxon>Bacillales</taxon>
        <taxon>Paenibacillaceae</taxon>
        <taxon>Paenibacillus</taxon>
    </lineage>
</organism>
<name>A0A3D9RK69_9BACL</name>
<comment type="caution">
    <text evidence="3">The sequence shown here is derived from an EMBL/GenBank/DDBJ whole genome shotgun (WGS) entry which is preliminary data.</text>
</comment>
<reference evidence="3 4" key="1">
    <citation type="submission" date="2018-08" db="EMBL/GenBank/DDBJ databases">
        <title>Genomic Encyclopedia of Type Strains, Phase III (KMG-III): the genomes of soil and plant-associated and newly described type strains.</title>
        <authorList>
            <person name="Whitman W."/>
        </authorList>
    </citation>
    <scope>NUCLEOTIDE SEQUENCE [LARGE SCALE GENOMIC DNA]</scope>
    <source>
        <strain evidence="3 4">CGMCC 1.10966</strain>
    </source>
</reference>
<sequence length="215" mass="25360">MTRCNYAATILFDLDDVLADFLSALIERYNLRYDGLLKKDHIMHWDLSKVVKKECGTRIYDFYQEPGLFRYLKPRDHAAEVLERLIDAGLEIVIVSDAPIGHSYDEYLLDKTKITNPADDKRKWISEHLPMIDKNNIIFTSQKWRIMGDILVDDRPDTFNKFRELGRNAILMDQPYNQDIDTLQRARNLLDAEQMIYSYLDMNPINLMKPKEVLR</sequence>
<dbReference type="AlphaFoldDB" id="A0A3D9RK69"/>
<dbReference type="Pfam" id="PF06941">
    <property type="entry name" value="NT5C"/>
    <property type="match status" value="1"/>
</dbReference>
<feature type="active site" description="Proton donor" evidence="2">
    <location>
        <position position="15"/>
    </location>
</feature>
<feature type="active site" description="Nucleophile" evidence="2">
    <location>
        <position position="13"/>
    </location>
</feature>
<evidence type="ECO:0000313" key="4">
    <source>
        <dbReference type="Proteomes" id="UP000256304"/>
    </source>
</evidence>
<gene>
    <name evidence="3" type="ORF">A8990_12291</name>
</gene>
<accession>A0A3D9RK69</accession>
<dbReference type="Proteomes" id="UP000256304">
    <property type="component" value="Unassembled WGS sequence"/>
</dbReference>
<dbReference type="InterPro" id="IPR036412">
    <property type="entry name" value="HAD-like_sf"/>
</dbReference>
<evidence type="ECO:0000256" key="1">
    <source>
        <dbReference type="ARBA" id="ARBA00009589"/>
    </source>
</evidence>
<dbReference type="GO" id="GO:0008253">
    <property type="term" value="F:5'-nucleotidase activity"/>
    <property type="evidence" value="ECO:0007669"/>
    <property type="project" value="InterPro"/>
</dbReference>
<dbReference type="PANTHER" id="PTHR16504:SF4">
    <property type="entry name" value="5'(3')-DEOXYRIBONUCLEOTIDASE"/>
    <property type="match status" value="1"/>
</dbReference>
<dbReference type="InterPro" id="IPR023214">
    <property type="entry name" value="HAD_sf"/>
</dbReference>
<dbReference type="EMBL" id="QTTN01000022">
    <property type="protein sequence ID" value="REE80137.1"/>
    <property type="molecule type" value="Genomic_DNA"/>
</dbReference>
<comment type="similarity">
    <text evidence="1">Belongs to the 5'(3')-deoxyribonucleotidase family.</text>
</comment>
<dbReference type="InterPro" id="IPR010708">
    <property type="entry name" value="5'(3')-deoxyribonucleotidase"/>
</dbReference>
<dbReference type="RefSeq" id="WP_116190493.1">
    <property type="nucleotide sequence ID" value="NZ_QTTN01000022.1"/>
</dbReference>
<dbReference type="GO" id="GO:0009223">
    <property type="term" value="P:pyrimidine deoxyribonucleotide catabolic process"/>
    <property type="evidence" value="ECO:0007669"/>
    <property type="project" value="TreeGrafter"/>
</dbReference>
<protein>
    <submittedName>
        <fullName evidence="3">5'(3')-deoxyribonucleotidase</fullName>
    </submittedName>
</protein>
<dbReference type="PANTHER" id="PTHR16504">
    <property type="entry name" value="5'(3')-DEOXYRIBONUCLEOTIDASE"/>
    <property type="match status" value="1"/>
</dbReference>
<dbReference type="OrthoDB" id="278110at2"/>
<dbReference type="SUPFAM" id="SSF56784">
    <property type="entry name" value="HAD-like"/>
    <property type="match status" value="1"/>
</dbReference>
<dbReference type="Gene3D" id="3.40.50.1000">
    <property type="entry name" value="HAD superfamily/HAD-like"/>
    <property type="match status" value="1"/>
</dbReference>
<evidence type="ECO:0000256" key="2">
    <source>
        <dbReference type="PIRSR" id="PIRSR610708-1"/>
    </source>
</evidence>
<proteinExistence type="inferred from homology"/>
<keyword evidence="4" id="KW-1185">Reference proteome</keyword>
<evidence type="ECO:0000313" key="3">
    <source>
        <dbReference type="EMBL" id="REE80137.1"/>
    </source>
</evidence>